<dbReference type="EMBL" id="JBHLTC010000006">
    <property type="protein sequence ID" value="MFC0623823.1"/>
    <property type="molecule type" value="Genomic_DNA"/>
</dbReference>
<dbReference type="Proteomes" id="UP001589890">
    <property type="component" value="Unassembled WGS sequence"/>
</dbReference>
<accession>A0ABV6QHZ7</accession>
<proteinExistence type="predicted"/>
<evidence type="ECO:0000313" key="2">
    <source>
        <dbReference type="Proteomes" id="UP001589890"/>
    </source>
</evidence>
<dbReference type="Gene3D" id="2.60.120.260">
    <property type="entry name" value="Galactose-binding domain-like"/>
    <property type="match status" value="1"/>
</dbReference>
<keyword evidence="2" id="KW-1185">Reference proteome</keyword>
<reference evidence="1 2" key="1">
    <citation type="submission" date="2024-09" db="EMBL/GenBank/DDBJ databases">
        <authorList>
            <person name="Sun Q."/>
            <person name="Mori K."/>
        </authorList>
    </citation>
    <scope>NUCLEOTIDE SEQUENCE [LARGE SCALE GENOMIC DNA]</scope>
    <source>
        <strain evidence="1 2">CGMCC 1.15906</strain>
    </source>
</reference>
<evidence type="ECO:0000313" key="1">
    <source>
        <dbReference type="EMBL" id="MFC0623823.1"/>
    </source>
</evidence>
<sequence>MSAFNLLANSSFEDGLTWWSLLDDDFTASLASSGGWHGDRFVRAVCDTANGSDNSGGILGSTGQIPVSPGEVFTFSVYLRGVDGGVGRTVWPQMSFYSSTGVQVSSAVHGHSLTGDWTRYTVTGTAPAGAVRLAVMIFDWDGTGPTFAVGDAVDVDAAMVNRGATAAEFTTSAGPNDWAGNANYDVSKLSFKVASQGFVLGEGILGESTLGHDSAFQLIPPDFTSLVVNEPSTVEDGLFVRREVTTATLTSTLPGLMAHKGKRLWIEYGAGTPFVKTLFLGTINDASMTETVDLDPHLPGNTATRTHRVSLTASSSTEYFATQDAPPQNFNQHQHLAERARTYLSLGATGGVFTADSDVDSGVMVNIMPAGLLPVTAVTDTPATILDTLWRACRYYGLYWRLAPWLSLIDFESISRPASGGTTLDSALRFTDDPALVTGVAPAALGRKTHTDRTVSYTERTVGEDSALWCTAVTVTAALASSPDTVVTFGPFATPGTARRQDVTVDLGVLDVNNDRLGPTVRNFVSTLPLKVRPLPFTRTLRAPMQSTAQIQGRVPGLATLNVDGADQRIAILSTTHLITPDRWLIDYELGPAHLLTRESDYDPSPPRNVAVTQAGGAGTDVTISWDSPRVLPRDVPIYRQVRHIVPDAGFNGGMVPADQFFKVVHNEPVTESEKPGTRVSITVPVSALGGTGRGKFQVQYTQDPNPGAGIGTFNPAYRLGQPANLTTTIS</sequence>
<organism evidence="1 2">
    <name type="scientific">Kribbella deserti</name>
    <dbReference type="NCBI Taxonomy" id="1926257"/>
    <lineage>
        <taxon>Bacteria</taxon>
        <taxon>Bacillati</taxon>
        <taxon>Actinomycetota</taxon>
        <taxon>Actinomycetes</taxon>
        <taxon>Propionibacteriales</taxon>
        <taxon>Kribbellaceae</taxon>
        <taxon>Kribbella</taxon>
    </lineage>
</organism>
<comment type="caution">
    <text evidence="1">The sequence shown here is derived from an EMBL/GenBank/DDBJ whole genome shotgun (WGS) entry which is preliminary data.</text>
</comment>
<dbReference type="SUPFAM" id="SSF49785">
    <property type="entry name" value="Galactose-binding domain-like"/>
    <property type="match status" value="1"/>
</dbReference>
<gene>
    <name evidence="1" type="ORF">ACFFGN_07100</name>
</gene>
<evidence type="ECO:0008006" key="3">
    <source>
        <dbReference type="Google" id="ProtNLM"/>
    </source>
</evidence>
<name>A0ABV6QHZ7_9ACTN</name>
<dbReference type="InterPro" id="IPR008979">
    <property type="entry name" value="Galactose-bd-like_sf"/>
</dbReference>
<dbReference type="RefSeq" id="WP_380044523.1">
    <property type="nucleotide sequence ID" value="NZ_JBHLTC010000006.1"/>
</dbReference>
<protein>
    <recommendedName>
        <fullName evidence="3">CBM-cenC domain-containing protein</fullName>
    </recommendedName>
</protein>